<gene>
    <name evidence="6" type="ORF">ABB28_05750</name>
</gene>
<feature type="signal peptide" evidence="4">
    <location>
        <begin position="1"/>
        <end position="19"/>
    </location>
</feature>
<dbReference type="InterPro" id="IPR033116">
    <property type="entry name" value="TRYPSIN_SER"/>
</dbReference>
<evidence type="ECO:0000256" key="3">
    <source>
        <dbReference type="RuleBase" id="RU363034"/>
    </source>
</evidence>
<organism evidence="6 7">
    <name type="scientific">Stenotrophomonas chelatiphaga</name>
    <dbReference type="NCBI Taxonomy" id="517011"/>
    <lineage>
        <taxon>Bacteria</taxon>
        <taxon>Pseudomonadati</taxon>
        <taxon>Pseudomonadota</taxon>
        <taxon>Gammaproteobacteria</taxon>
        <taxon>Lysobacterales</taxon>
        <taxon>Lysobacteraceae</taxon>
        <taxon>Stenotrophomonas</taxon>
    </lineage>
</organism>
<dbReference type="PANTHER" id="PTHR24276:SF98">
    <property type="entry name" value="FI18310P1-RELATED"/>
    <property type="match status" value="1"/>
</dbReference>
<keyword evidence="3" id="KW-0378">Hydrolase</keyword>
<evidence type="ECO:0000313" key="7">
    <source>
        <dbReference type="Proteomes" id="UP000051386"/>
    </source>
</evidence>
<dbReference type="GO" id="GO:0006508">
    <property type="term" value="P:proteolysis"/>
    <property type="evidence" value="ECO:0007669"/>
    <property type="project" value="UniProtKB-KW"/>
</dbReference>
<evidence type="ECO:0000256" key="4">
    <source>
        <dbReference type="SAM" id="SignalP"/>
    </source>
</evidence>
<dbReference type="InterPro" id="IPR009003">
    <property type="entry name" value="Peptidase_S1_PA"/>
</dbReference>
<dbReference type="PROSITE" id="PS00134">
    <property type="entry name" value="TRYPSIN_HIS"/>
    <property type="match status" value="1"/>
</dbReference>
<keyword evidence="4" id="KW-0732">Signal</keyword>
<dbReference type="EMBL" id="LDJK01000017">
    <property type="protein sequence ID" value="KRG75028.1"/>
    <property type="molecule type" value="Genomic_DNA"/>
</dbReference>
<dbReference type="FunFam" id="2.40.10.10:FF:000068">
    <property type="entry name" value="transmembrane protease serine 2"/>
    <property type="match status" value="1"/>
</dbReference>
<keyword evidence="7" id="KW-1185">Reference proteome</keyword>
<keyword evidence="3" id="KW-0720">Serine protease</keyword>
<sequence length="273" mass="28076">MRSCSLVVLASLLCLPALALASLPHADRGAPTIVGGTDVPDDGNPFLVSIQALPLGSTPLRRHWCGGTLISPSWVLTAAHCVTRWSSAQLSARTGETDLTAGTGTDHAVASIHIHPDYADTRKSDVALLRLAAPVPDAQVIDLLGQEGIGYEMAGRLLTVAGWGALSEGGGGPSRMQQVEVPFISTPACQALYAEDGIPVDAASEICASEAGRDSCQGDSGGPLFTRAPAGGWVQLGVVSWGLGCARGESPGVYARLAGPGIDAFIDAVWTRD</sequence>
<accession>A0A0R0DBT7</accession>
<proteinExistence type="inferred from homology"/>
<dbReference type="GO" id="GO:0004252">
    <property type="term" value="F:serine-type endopeptidase activity"/>
    <property type="evidence" value="ECO:0007669"/>
    <property type="project" value="InterPro"/>
</dbReference>
<dbReference type="SUPFAM" id="SSF50494">
    <property type="entry name" value="Trypsin-like serine proteases"/>
    <property type="match status" value="1"/>
</dbReference>
<protein>
    <recommendedName>
        <fullName evidence="5">Peptidase S1 domain-containing protein</fullName>
    </recommendedName>
</protein>
<dbReference type="PROSITE" id="PS00135">
    <property type="entry name" value="TRYPSIN_SER"/>
    <property type="match status" value="1"/>
</dbReference>
<dbReference type="Pfam" id="PF00089">
    <property type="entry name" value="Trypsin"/>
    <property type="match status" value="1"/>
</dbReference>
<dbReference type="FunFam" id="2.40.10.10:FF:000002">
    <property type="entry name" value="Transmembrane protease serine"/>
    <property type="match status" value="1"/>
</dbReference>
<evidence type="ECO:0000259" key="5">
    <source>
        <dbReference type="PROSITE" id="PS50240"/>
    </source>
</evidence>
<evidence type="ECO:0000256" key="1">
    <source>
        <dbReference type="ARBA" id="ARBA00007664"/>
    </source>
</evidence>
<dbReference type="PROSITE" id="PS50240">
    <property type="entry name" value="TRYPSIN_DOM"/>
    <property type="match status" value="1"/>
</dbReference>
<dbReference type="InterPro" id="IPR001254">
    <property type="entry name" value="Trypsin_dom"/>
</dbReference>
<comment type="similarity">
    <text evidence="1">Belongs to the peptidase S1 family.</text>
</comment>
<dbReference type="CDD" id="cd00190">
    <property type="entry name" value="Tryp_SPc"/>
    <property type="match status" value="1"/>
</dbReference>
<comment type="caution">
    <text evidence="6">The sequence shown here is derived from an EMBL/GenBank/DDBJ whole genome shotgun (WGS) entry which is preliminary data.</text>
</comment>
<dbReference type="Proteomes" id="UP000051386">
    <property type="component" value="Unassembled WGS sequence"/>
</dbReference>
<keyword evidence="3" id="KW-0645">Protease</keyword>
<evidence type="ECO:0000256" key="2">
    <source>
        <dbReference type="ARBA" id="ARBA00023157"/>
    </source>
</evidence>
<keyword evidence="2" id="KW-1015">Disulfide bond</keyword>
<dbReference type="AlphaFoldDB" id="A0A0R0DBT7"/>
<reference evidence="6 7" key="1">
    <citation type="submission" date="2015-05" db="EMBL/GenBank/DDBJ databases">
        <title>Genome sequencing and analysis of members of genus Stenotrophomonas.</title>
        <authorList>
            <person name="Patil P.P."/>
            <person name="Midha S."/>
            <person name="Patil P.B."/>
        </authorList>
    </citation>
    <scope>NUCLEOTIDE SEQUENCE [LARGE SCALE GENOMIC DNA]</scope>
    <source>
        <strain evidence="6 7">DSM 21508</strain>
    </source>
</reference>
<dbReference type="PATRIC" id="fig|517011.3.peg.636"/>
<dbReference type="RefSeq" id="WP_057507718.1">
    <property type="nucleotide sequence ID" value="NZ_LDJK01000017.1"/>
</dbReference>
<dbReference type="PANTHER" id="PTHR24276">
    <property type="entry name" value="POLYSERASE-RELATED"/>
    <property type="match status" value="1"/>
</dbReference>
<dbReference type="InterPro" id="IPR050430">
    <property type="entry name" value="Peptidase_S1"/>
</dbReference>
<dbReference type="InterPro" id="IPR018114">
    <property type="entry name" value="TRYPSIN_HIS"/>
</dbReference>
<dbReference type="SMART" id="SM00020">
    <property type="entry name" value="Tryp_SPc"/>
    <property type="match status" value="1"/>
</dbReference>
<feature type="chain" id="PRO_5006395424" description="Peptidase S1 domain-containing protein" evidence="4">
    <location>
        <begin position="20"/>
        <end position="273"/>
    </location>
</feature>
<feature type="domain" description="Peptidase S1" evidence="5">
    <location>
        <begin position="33"/>
        <end position="273"/>
    </location>
</feature>
<dbReference type="InterPro" id="IPR043504">
    <property type="entry name" value="Peptidase_S1_PA_chymotrypsin"/>
</dbReference>
<dbReference type="InterPro" id="IPR001314">
    <property type="entry name" value="Peptidase_S1A"/>
</dbReference>
<name>A0A0R0DBT7_9GAMM</name>
<evidence type="ECO:0000313" key="6">
    <source>
        <dbReference type="EMBL" id="KRG75028.1"/>
    </source>
</evidence>
<dbReference type="PRINTS" id="PR00722">
    <property type="entry name" value="CHYMOTRYPSIN"/>
</dbReference>
<dbReference type="Gene3D" id="2.40.10.10">
    <property type="entry name" value="Trypsin-like serine proteases"/>
    <property type="match status" value="1"/>
</dbReference>